<evidence type="ECO:0000313" key="2">
    <source>
        <dbReference type="EMBL" id="OIR18285.1"/>
    </source>
</evidence>
<sequence>MSTNKEPKSLSIWLILVSGMLTGMGNGSVFGATLMCLMGRGGFGNWGGFAWTAYDPSTFTGFIDIAMIVFGIAFCGILYVGLNRHYKLESGAA</sequence>
<dbReference type="AlphaFoldDB" id="A0A1J5TPN4"/>
<proteinExistence type="predicted"/>
<keyword evidence="1" id="KW-0812">Transmembrane</keyword>
<accession>A0A1J5TPN4</accession>
<protein>
    <submittedName>
        <fullName evidence="2">Uncharacterized protein</fullName>
    </submittedName>
</protein>
<keyword evidence="1" id="KW-1133">Transmembrane helix</keyword>
<feature type="transmembrane region" description="Helical" evidence="1">
    <location>
        <begin position="61"/>
        <end position="82"/>
    </location>
</feature>
<reference evidence="2" key="1">
    <citation type="submission" date="2016-10" db="EMBL/GenBank/DDBJ databases">
        <title>Sequence of Gallionella enrichment culture.</title>
        <authorList>
            <person name="Poehlein A."/>
            <person name="Muehling M."/>
            <person name="Daniel R."/>
        </authorList>
    </citation>
    <scope>NUCLEOTIDE SEQUENCE</scope>
</reference>
<keyword evidence="1" id="KW-0472">Membrane</keyword>
<comment type="caution">
    <text evidence="2">The sequence shown here is derived from an EMBL/GenBank/DDBJ whole genome shotgun (WGS) entry which is preliminary data.</text>
</comment>
<gene>
    <name evidence="2" type="ORF">GALL_16130</name>
</gene>
<feature type="transmembrane region" description="Helical" evidence="1">
    <location>
        <begin position="12"/>
        <end position="41"/>
    </location>
</feature>
<evidence type="ECO:0000256" key="1">
    <source>
        <dbReference type="SAM" id="Phobius"/>
    </source>
</evidence>
<name>A0A1J5TPN4_9ZZZZ</name>
<organism evidence="2">
    <name type="scientific">mine drainage metagenome</name>
    <dbReference type="NCBI Taxonomy" id="410659"/>
    <lineage>
        <taxon>unclassified sequences</taxon>
        <taxon>metagenomes</taxon>
        <taxon>ecological metagenomes</taxon>
    </lineage>
</organism>
<dbReference type="EMBL" id="MLJW01000003">
    <property type="protein sequence ID" value="OIR18285.1"/>
    <property type="molecule type" value="Genomic_DNA"/>
</dbReference>